<sequence>MIPYPRIFKLHDSFNEKIFKFIDWGKYYFCFSPGVFFASGLVYSYKLLEYSVMLVIITYLTSSSEQINLTKASVIVNTKDLISATSVIVLTFISNNFIGRPKVITCSAIFTSAGLVMLYFIAHAEESDEIERRILFKIIGVFVTAVGQAGVMALLGDFIADQLRAREPKTNKNEDRVEARKTVWWRGAWCFSVITSFLIRNYSWADTFSFSAKATVITLIFFVGGTAWLHYCGKSAPAGSHKYDSNDVNVYQWRRPRLTDQAKVREPSTLRPQGQDMEGRHHSGKIFSKYDSYGE</sequence>
<evidence type="ECO:0000313" key="2">
    <source>
        <dbReference type="Proteomes" id="UP001163603"/>
    </source>
</evidence>
<accession>A0ACC0Y6N4</accession>
<protein>
    <submittedName>
        <fullName evidence="1">Uncharacterized protein</fullName>
    </submittedName>
</protein>
<reference evidence="2" key="1">
    <citation type="journal article" date="2023" name="G3 (Bethesda)">
        <title>Genome assembly and association tests identify interacting loci associated with vigor, precocity, and sex in interspecific pistachio rootstocks.</title>
        <authorList>
            <person name="Palmer W."/>
            <person name="Jacygrad E."/>
            <person name="Sagayaradj S."/>
            <person name="Cavanaugh K."/>
            <person name="Han R."/>
            <person name="Bertier L."/>
            <person name="Beede B."/>
            <person name="Kafkas S."/>
            <person name="Golino D."/>
            <person name="Preece J."/>
            <person name="Michelmore R."/>
        </authorList>
    </citation>
    <scope>NUCLEOTIDE SEQUENCE [LARGE SCALE GENOMIC DNA]</scope>
</reference>
<organism evidence="1 2">
    <name type="scientific">Pistacia integerrima</name>
    <dbReference type="NCBI Taxonomy" id="434235"/>
    <lineage>
        <taxon>Eukaryota</taxon>
        <taxon>Viridiplantae</taxon>
        <taxon>Streptophyta</taxon>
        <taxon>Embryophyta</taxon>
        <taxon>Tracheophyta</taxon>
        <taxon>Spermatophyta</taxon>
        <taxon>Magnoliopsida</taxon>
        <taxon>eudicotyledons</taxon>
        <taxon>Gunneridae</taxon>
        <taxon>Pentapetalae</taxon>
        <taxon>rosids</taxon>
        <taxon>malvids</taxon>
        <taxon>Sapindales</taxon>
        <taxon>Anacardiaceae</taxon>
        <taxon>Pistacia</taxon>
    </lineage>
</organism>
<comment type="caution">
    <text evidence="1">The sequence shown here is derived from an EMBL/GenBank/DDBJ whole genome shotgun (WGS) entry which is preliminary data.</text>
</comment>
<proteinExistence type="predicted"/>
<dbReference type="Proteomes" id="UP001163603">
    <property type="component" value="Chromosome 8"/>
</dbReference>
<name>A0ACC0Y6N4_9ROSI</name>
<keyword evidence="2" id="KW-1185">Reference proteome</keyword>
<evidence type="ECO:0000313" key="1">
    <source>
        <dbReference type="EMBL" id="KAJ0030101.1"/>
    </source>
</evidence>
<gene>
    <name evidence="1" type="ORF">Pint_14402</name>
</gene>
<dbReference type="EMBL" id="CM047743">
    <property type="protein sequence ID" value="KAJ0030101.1"/>
    <property type="molecule type" value="Genomic_DNA"/>
</dbReference>